<evidence type="ECO:0000256" key="3">
    <source>
        <dbReference type="ARBA" id="ARBA00022691"/>
    </source>
</evidence>
<comment type="caution">
    <text evidence="4">The sequence shown here is derived from an EMBL/GenBank/DDBJ whole genome shotgun (WGS) entry which is preliminary data.</text>
</comment>
<protein>
    <recommendedName>
        <fullName evidence="7">DNA (cytosine-5-)-methyltransferase</fullName>
    </recommendedName>
</protein>
<evidence type="ECO:0000313" key="6">
    <source>
        <dbReference type="Proteomes" id="UP001152797"/>
    </source>
</evidence>
<dbReference type="GO" id="GO:0032259">
    <property type="term" value="P:methylation"/>
    <property type="evidence" value="ECO:0007669"/>
    <property type="project" value="UniProtKB-KW"/>
</dbReference>
<proteinExistence type="predicted"/>
<keyword evidence="1" id="KW-0489">Methyltransferase</keyword>
<dbReference type="EMBL" id="CAMXCT020000333">
    <property type="protein sequence ID" value="CAL1130669.1"/>
    <property type="molecule type" value="Genomic_DNA"/>
</dbReference>
<dbReference type="InterPro" id="IPR001525">
    <property type="entry name" value="C5_MeTfrase"/>
</dbReference>
<evidence type="ECO:0000313" key="5">
    <source>
        <dbReference type="EMBL" id="CAL4764606.1"/>
    </source>
</evidence>
<evidence type="ECO:0000256" key="1">
    <source>
        <dbReference type="ARBA" id="ARBA00022603"/>
    </source>
</evidence>
<dbReference type="GO" id="GO:0008168">
    <property type="term" value="F:methyltransferase activity"/>
    <property type="evidence" value="ECO:0007669"/>
    <property type="project" value="UniProtKB-KW"/>
</dbReference>
<dbReference type="Proteomes" id="UP001152797">
    <property type="component" value="Unassembled WGS sequence"/>
</dbReference>
<keyword evidence="3" id="KW-0949">S-adenosyl-L-methionine</keyword>
<dbReference type="EMBL" id="CAMXCT030000333">
    <property type="protein sequence ID" value="CAL4764606.1"/>
    <property type="molecule type" value="Genomic_DNA"/>
</dbReference>
<name>A0A9P1BPY3_9DINO</name>
<dbReference type="InterPro" id="IPR018117">
    <property type="entry name" value="C5_DNA_meth_AS"/>
</dbReference>
<evidence type="ECO:0008006" key="7">
    <source>
        <dbReference type="Google" id="ProtNLM"/>
    </source>
</evidence>
<dbReference type="PROSITE" id="PS00094">
    <property type="entry name" value="C5_MTASE_1"/>
    <property type="match status" value="1"/>
</dbReference>
<sequence>MMIHADATSLDWIAPIGAWHPDIVCLSPPCPPWSRAGRGAGLGSIEGMLFPESVSLLRWLQPSLILVENVAVFQSHEHKPFVLRTISMLGYRLAWARVLDLKAHAPCSRPRWLALFERCSDPMIDQIPFQMWPNGGTHTPETFDSILPPPWALDQALRIDDETMQILANPLFAPWKTNRILSREQVLETRRYQKCDTLPAFLASYGRQHRFSEHELKSRGCLAHFFRDQDLDRWWHPLEVLLHHCALRTVLLTNALRKFKPAKFSASVQEDEISYFPETLQFQPVINASFHCADVERTLAVSAALSNADIVQLWGGRCQVEHDSPFGIQLLPIVGAHAYNNAEKVIVCCQDGSITVYLLDQTESLRKQIDATTDAQFRFDVFGEITTGQRFHQLNIAFPHELKHGSVSVDIMFALAALSLCNVLFQYDQFHDIWAILIQGDSSTLQAKTFVQEILKAVFTEDVLHTLGRELRTDTDHRILFRPCSAKCPAPPEVMKTVFAVLFARILLDNFAVSHGQETILKWRGRPLWKGRMDTSVSAEVLAKALQYALSACTDFSAIRIVHRSKQFASGFVSELEPSPGNPLSTKAQSLMPKHKKRQTMYLNPAEYQLDCSCFLNEDGSHPNQITDFRGGMTGVCLVDADMAKPWLHSNKQLSSDELGMLILGPLPVKCDLDHQEVVVPGWDRMQQHVLLSATLVQFGAKKLAPKQWEKTTFTANISKVVAFTLWRQDWTKEEWGAALSQTNQFIREIFASQGVHAIVAFWGRSLRSGRSQATPDNATSMQIHASIESENYLKLLTLTGFNKVWAAPKLESGRLSDEFRILWLPATVDDLQKAAAMSATMSGNCGLVRGRSNFGIRLSKASFESAWKHLHPSEPCPPDIPSTFVYKLEPLPFGSNPQVLLEWGKHVKWVFRPMKPTGPRAWLVCTGEAPPSTQLAFNGQVVLATLLPPRQSAKTSMIVAGPRLPAADKRVTEKNSNTNTDPWATYRAMNPFSAHSSQPTAVATPGPTEARFQQQEEKLTDFEQKLNEIQSIQQQQAHTMSAITTEVQTTEKRLQASVTQAIDGVKAELTNSFAAALGAQTKQFDHGMNEIKALLHASMKRKTTEPGFCVSLRLGLDLELTRLRTLLNSRAPILGIDAIAPAELKMLPDLLIERAFNEILPGATFCRAHHEKDLGPAAALKCYLRRVDWDISPDGSIHTSAFEKLHLLSDPLAKFNMHLTLAWQRDLLKLYTTRRNWHYLPDISRLDTIQVLRKFEDKQRRPLRQACCGLLAAKLQAIHQVFDELILHAEVTFVWLVEEAQFEELPNLLLDFAKLAREGATKILAILEESIAIEGFAKDDSGGHDLVGEFRTIQAIAMAGTKLSPRLKARGILRRSLRLQRLVEGHGNSEVSDVN</sequence>
<dbReference type="InterPro" id="IPR029063">
    <property type="entry name" value="SAM-dependent_MTases_sf"/>
</dbReference>
<keyword evidence="6" id="KW-1185">Reference proteome</keyword>
<dbReference type="SUPFAM" id="SSF53335">
    <property type="entry name" value="S-adenosyl-L-methionine-dependent methyltransferases"/>
    <property type="match status" value="1"/>
</dbReference>
<dbReference type="InterPro" id="IPR050750">
    <property type="entry name" value="C5-MTase"/>
</dbReference>
<keyword evidence="2" id="KW-0808">Transferase</keyword>
<organism evidence="4">
    <name type="scientific">Cladocopium goreaui</name>
    <dbReference type="NCBI Taxonomy" id="2562237"/>
    <lineage>
        <taxon>Eukaryota</taxon>
        <taxon>Sar</taxon>
        <taxon>Alveolata</taxon>
        <taxon>Dinophyceae</taxon>
        <taxon>Suessiales</taxon>
        <taxon>Symbiodiniaceae</taxon>
        <taxon>Cladocopium</taxon>
    </lineage>
</organism>
<dbReference type="Gene3D" id="3.40.50.150">
    <property type="entry name" value="Vaccinia Virus protein VP39"/>
    <property type="match status" value="1"/>
</dbReference>
<dbReference type="EMBL" id="CAMXCT010000333">
    <property type="protein sequence ID" value="CAI3977294.1"/>
    <property type="molecule type" value="Genomic_DNA"/>
</dbReference>
<evidence type="ECO:0000256" key="2">
    <source>
        <dbReference type="ARBA" id="ARBA00022679"/>
    </source>
</evidence>
<reference evidence="5 6" key="2">
    <citation type="submission" date="2024-05" db="EMBL/GenBank/DDBJ databases">
        <authorList>
            <person name="Chen Y."/>
            <person name="Shah S."/>
            <person name="Dougan E. K."/>
            <person name="Thang M."/>
            <person name="Chan C."/>
        </authorList>
    </citation>
    <scope>NUCLEOTIDE SEQUENCE [LARGE SCALE GENOMIC DNA]</scope>
</reference>
<reference evidence="4" key="1">
    <citation type="submission" date="2022-10" db="EMBL/GenBank/DDBJ databases">
        <authorList>
            <person name="Chen Y."/>
            <person name="Dougan E. K."/>
            <person name="Chan C."/>
            <person name="Rhodes N."/>
            <person name="Thang M."/>
        </authorList>
    </citation>
    <scope>NUCLEOTIDE SEQUENCE</scope>
</reference>
<dbReference type="Pfam" id="PF00145">
    <property type="entry name" value="DNA_methylase"/>
    <property type="match status" value="1"/>
</dbReference>
<evidence type="ECO:0000313" key="4">
    <source>
        <dbReference type="EMBL" id="CAI3977294.1"/>
    </source>
</evidence>
<dbReference type="PANTHER" id="PTHR46098:SF1">
    <property type="entry name" value="TRNA (CYTOSINE(38)-C(5))-METHYLTRANSFERASE"/>
    <property type="match status" value="1"/>
</dbReference>
<gene>
    <name evidence="4" type="ORF">C1SCF055_LOCUS5446</name>
</gene>
<accession>A0A9P1BPY3</accession>
<dbReference type="PANTHER" id="PTHR46098">
    <property type="entry name" value="TRNA (CYTOSINE(38)-C(5))-METHYLTRANSFERASE"/>
    <property type="match status" value="1"/>
</dbReference>